<organism evidence="1 2">
    <name type="scientific">Puccinia graminis f. sp. tritici</name>
    <dbReference type="NCBI Taxonomy" id="56615"/>
    <lineage>
        <taxon>Eukaryota</taxon>
        <taxon>Fungi</taxon>
        <taxon>Dikarya</taxon>
        <taxon>Basidiomycota</taxon>
        <taxon>Pucciniomycotina</taxon>
        <taxon>Pucciniomycetes</taxon>
        <taxon>Pucciniales</taxon>
        <taxon>Pucciniaceae</taxon>
        <taxon>Puccinia</taxon>
    </lineage>
</organism>
<dbReference type="AlphaFoldDB" id="A0A5B0PGC2"/>
<proteinExistence type="predicted"/>
<protein>
    <submittedName>
        <fullName evidence="1">Uncharacterized protein</fullName>
    </submittedName>
</protein>
<reference evidence="1 2" key="1">
    <citation type="submission" date="2019-05" db="EMBL/GenBank/DDBJ databases">
        <title>Emergence of the Ug99 lineage of the wheat stem rust pathogen through somatic hybridization.</title>
        <authorList>
            <person name="Li F."/>
            <person name="Upadhyaya N.M."/>
            <person name="Sperschneider J."/>
            <person name="Matny O."/>
            <person name="Nguyen-Phuc H."/>
            <person name="Mago R."/>
            <person name="Raley C."/>
            <person name="Miller M.E."/>
            <person name="Silverstein K.A.T."/>
            <person name="Henningsen E."/>
            <person name="Hirsch C.D."/>
            <person name="Visser B."/>
            <person name="Pretorius Z.A."/>
            <person name="Steffenson B.J."/>
            <person name="Schwessinger B."/>
            <person name="Dodds P.N."/>
            <person name="Figueroa M."/>
        </authorList>
    </citation>
    <scope>NUCLEOTIDE SEQUENCE [LARGE SCALE GENOMIC DNA]</scope>
    <source>
        <strain evidence="1 2">Ug99</strain>
    </source>
</reference>
<dbReference type="EMBL" id="VDEP01000345">
    <property type="protein sequence ID" value="KAA1098899.1"/>
    <property type="molecule type" value="Genomic_DNA"/>
</dbReference>
<sequence length="136" mass="15341">MWASPERQNGLVRRCPDADPSDCLFNVLNYTTWNNSNSFKQFSLSSMNLCTMSATVLLILKLVATNLAMNVPQSSERLGSRKINPNLRNQESKYLLGEETSISQLWCELAHPASGRALTIAIWTLKWALQQAQFFS</sequence>
<evidence type="ECO:0000313" key="1">
    <source>
        <dbReference type="EMBL" id="KAA1098899.1"/>
    </source>
</evidence>
<gene>
    <name evidence="1" type="ORF">PGTUg99_021560</name>
</gene>
<name>A0A5B0PGC2_PUCGR</name>
<accession>A0A5B0PGC2</accession>
<comment type="caution">
    <text evidence="1">The sequence shown here is derived from an EMBL/GenBank/DDBJ whole genome shotgun (WGS) entry which is preliminary data.</text>
</comment>
<dbReference type="Proteomes" id="UP000325313">
    <property type="component" value="Unassembled WGS sequence"/>
</dbReference>
<evidence type="ECO:0000313" key="2">
    <source>
        <dbReference type="Proteomes" id="UP000325313"/>
    </source>
</evidence>